<organism evidence="2 3">
    <name type="scientific">Candidatus Yanofskybacteria bacterium RIFCSPLOWO2_01_FULL_43_22</name>
    <dbReference type="NCBI Taxonomy" id="1802695"/>
    <lineage>
        <taxon>Bacteria</taxon>
        <taxon>Candidatus Yanofskyibacteriota</taxon>
    </lineage>
</organism>
<protein>
    <recommendedName>
        <fullName evidence="4">Type II secretion system protein GspI C-terminal domain-containing protein</fullName>
    </recommendedName>
</protein>
<dbReference type="EMBL" id="MGKJ01000014">
    <property type="protein sequence ID" value="OGN23911.1"/>
    <property type="molecule type" value="Genomic_DNA"/>
</dbReference>
<dbReference type="STRING" id="1802695.A3A13_02375"/>
<dbReference type="NCBIfam" id="TIGR02532">
    <property type="entry name" value="IV_pilin_GFxxxE"/>
    <property type="match status" value="1"/>
</dbReference>
<gene>
    <name evidence="2" type="ORF">A3A13_02375</name>
</gene>
<evidence type="ECO:0008006" key="4">
    <source>
        <dbReference type="Google" id="ProtNLM"/>
    </source>
</evidence>
<evidence type="ECO:0000313" key="2">
    <source>
        <dbReference type="EMBL" id="OGN23911.1"/>
    </source>
</evidence>
<dbReference type="AlphaFoldDB" id="A0A1F8GF41"/>
<keyword evidence="1" id="KW-0472">Membrane</keyword>
<evidence type="ECO:0000313" key="3">
    <source>
        <dbReference type="Proteomes" id="UP000178911"/>
    </source>
</evidence>
<name>A0A1F8GF41_9BACT</name>
<dbReference type="Proteomes" id="UP000178911">
    <property type="component" value="Unassembled WGS sequence"/>
</dbReference>
<comment type="caution">
    <text evidence="2">The sequence shown here is derived from an EMBL/GenBank/DDBJ whole genome shotgun (WGS) entry which is preliminary data.</text>
</comment>
<dbReference type="InterPro" id="IPR012902">
    <property type="entry name" value="N_methyl_site"/>
</dbReference>
<feature type="transmembrane region" description="Helical" evidence="1">
    <location>
        <begin position="20"/>
        <end position="45"/>
    </location>
</feature>
<reference evidence="2 3" key="1">
    <citation type="journal article" date="2016" name="Nat. Commun.">
        <title>Thousands of microbial genomes shed light on interconnected biogeochemical processes in an aquifer system.</title>
        <authorList>
            <person name="Anantharaman K."/>
            <person name="Brown C.T."/>
            <person name="Hug L.A."/>
            <person name="Sharon I."/>
            <person name="Castelle C.J."/>
            <person name="Probst A.J."/>
            <person name="Thomas B.C."/>
            <person name="Singh A."/>
            <person name="Wilkins M.J."/>
            <person name="Karaoz U."/>
            <person name="Brodie E.L."/>
            <person name="Williams K.H."/>
            <person name="Hubbard S.S."/>
            <person name="Banfield J.F."/>
        </authorList>
    </citation>
    <scope>NUCLEOTIDE SEQUENCE [LARGE SCALE GENOMIC DNA]</scope>
</reference>
<keyword evidence="1" id="KW-1133">Transmembrane helix</keyword>
<sequence>MYQLPAKSNRERGFTLVEAMVALVLVTVAMGPVLILATSSINVAARIEHNLIGANLAQEGIEVIRNMRDTNWLNGSAFDNNLPTGTWRVQWDTVNGGLMTVGSNPVLRKNNGVYNYSTGTNTLFRRTITISKPNSRELILTSLVTWTERGNINRTVSAESHLFDWK</sequence>
<evidence type="ECO:0000256" key="1">
    <source>
        <dbReference type="SAM" id="Phobius"/>
    </source>
</evidence>
<dbReference type="Pfam" id="PF07963">
    <property type="entry name" value="N_methyl"/>
    <property type="match status" value="1"/>
</dbReference>
<proteinExistence type="predicted"/>
<keyword evidence="1" id="KW-0812">Transmembrane</keyword>
<accession>A0A1F8GF41</accession>